<feature type="compositionally biased region" description="Basic and acidic residues" evidence="1">
    <location>
        <begin position="1"/>
        <end position="17"/>
    </location>
</feature>
<evidence type="ECO:0000256" key="1">
    <source>
        <dbReference type="SAM" id="MobiDB-lite"/>
    </source>
</evidence>
<protein>
    <submittedName>
        <fullName evidence="2">Uncharacterized protein</fullName>
    </submittedName>
</protein>
<gene>
    <name evidence="2" type="ORF">UVI_02040750</name>
</gene>
<evidence type="ECO:0000313" key="3">
    <source>
        <dbReference type="Proteomes" id="UP000054053"/>
    </source>
</evidence>
<organism evidence="2 3">
    <name type="scientific">Ustilaginoidea virens</name>
    <name type="common">Rice false smut fungus</name>
    <name type="synonym">Villosiclava virens</name>
    <dbReference type="NCBI Taxonomy" id="1159556"/>
    <lineage>
        <taxon>Eukaryota</taxon>
        <taxon>Fungi</taxon>
        <taxon>Dikarya</taxon>
        <taxon>Ascomycota</taxon>
        <taxon>Pezizomycotina</taxon>
        <taxon>Sordariomycetes</taxon>
        <taxon>Hypocreomycetidae</taxon>
        <taxon>Hypocreales</taxon>
        <taxon>Clavicipitaceae</taxon>
        <taxon>Ustilaginoidea</taxon>
    </lineage>
</organism>
<reference evidence="3" key="1">
    <citation type="journal article" date="2016" name="Genome Announc.">
        <title>Genome sequence of Ustilaginoidea virens IPU010, a rice pathogenic fungus causing false smut.</title>
        <authorList>
            <person name="Kumagai T."/>
            <person name="Ishii T."/>
            <person name="Terai G."/>
            <person name="Umemura M."/>
            <person name="Machida M."/>
            <person name="Asai K."/>
        </authorList>
    </citation>
    <scope>NUCLEOTIDE SEQUENCE [LARGE SCALE GENOMIC DNA]</scope>
    <source>
        <strain evidence="3">IPU010</strain>
    </source>
</reference>
<name>A0A1B5L5D6_USTVR</name>
<evidence type="ECO:0000313" key="2">
    <source>
        <dbReference type="EMBL" id="GAO18753.1"/>
    </source>
</evidence>
<feature type="region of interest" description="Disordered" evidence="1">
    <location>
        <begin position="1"/>
        <end position="52"/>
    </location>
</feature>
<sequence>MSETKDFDIIRVARSDGADNGPGYWPATSSAPKKTGKDAAAAAPSAPEKMPRVKPQMLRLAEDDPRFIEWRIKLGILLKQELAPNPDGS</sequence>
<accession>A0A1B5L5D6</accession>
<dbReference type="Proteomes" id="UP000054053">
    <property type="component" value="Unassembled WGS sequence"/>
</dbReference>
<comment type="caution">
    <text evidence="2">The sequence shown here is derived from an EMBL/GenBank/DDBJ whole genome shotgun (WGS) entry which is preliminary data.</text>
</comment>
<proteinExistence type="predicted"/>
<dbReference type="EMBL" id="BBTG02000023">
    <property type="protein sequence ID" value="GAO18753.1"/>
    <property type="molecule type" value="Genomic_DNA"/>
</dbReference>
<dbReference type="AlphaFoldDB" id="A0A1B5L5D6"/>
<feature type="compositionally biased region" description="Low complexity" evidence="1">
    <location>
        <begin position="38"/>
        <end position="48"/>
    </location>
</feature>